<dbReference type="EMBL" id="CP146609">
    <property type="protein sequence ID" value="WWX23990.1"/>
    <property type="molecule type" value="Genomic_DNA"/>
</dbReference>
<feature type="domain" description="4Fe-4S ferredoxin-type" evidence="7">
    <location>
        <begin position="17"/>
        <end position="46"/>
    </location>
</feature>
<dbReference type="PROSITE" id="PS51379">
    <property type="entry name" value="4FE4S_FER_2"/>
    <property type="match status" value="2"/>
</dbReference>
<feature type="domain" description="4Fe-4S ferredoxin-type" evidence="7">
    <location>
        <begin position="48"/>
        <end position="75"/>
    </location>
</feature>
<accession>A0ABZ2IZ87</accession>
<evidence type="ECO:0000256" key="6">
    <source>
        <dbReference type="ARBA" id="ARBA00023014"/>
    </source>
</evidence>
<dbReference type="NCBIfam" id="TIGR02179">
    <property type="entry name" value="PorD_KorD"/>
    <property type="match status" value="1"/>
</dbReference>
<dbReference type="Proteomes" id="UP001385389">
    <property type="component" value="Chromosome"/>
</dbReference>
<evidence type="ECO:0000256" key="4">
    <source>
        <dbReference type="ARBA" id="ARBA00022737"/>
    </source>
</evidence>
<keyword evidence="3" id="KW-0479">Metal-binding</keyword>
<proteinExistence type="predicted"/>
<evidence type="ECO:0000256" key="3">
    <source>
        <dbReference type="ARBA" id="ARBA00022723"/>
    </source>
</evidence>
<keyword evidence="4" id="KW-0677">Repeat</keyword>
<dbReference type="Pfam" id="PF00037">
    <property type="entry name" value="Fer4"/>
    <property type="match status" value="2"/>
</dbReference>
<dbReference type="SUPFAM" id="SSF54862">
    <property type="entry name" value="4Fe-4S ferredoxins"/>
    <property type="match status" value="1"/>
</dbReference>
<dbReference type="PANTHER" id="PTHR43724">
    <property type="entry name" value="PYRUVATE SYNTHASE SUBUNIT PORD"/>
    <property type="match status" value="1"/>
</dbReference>
<evidence type="ECO:0000259" key="7">
    <source>
        <dbReference type="PROSITE" id="PS51379"/>
    </source>
</evidence>
<dbReference type="InterPro" id="IPR011898">
    <property type="entry name" value="PorD_KorD"/>
</dbReference>
<evidence type="ECO:0000313" key="9">
    <source>
        <dbReference type="Proteomes" id="UP001385389"/>
    </source>
</evidence>
<organism evidence="8 9">
    <name type="scientific">Pseudodesulfovibrio methanolicus</name>
    <dbReference type="NCBI Taxonomy" id="3126690"/>
    <lineage>
        <taxon>Bacteria</taxon>
        <taxon>Pseudomonadati</taxon>
        <taxon>Thermodesulfobacteriota</taxon>
        <taxon>Desulfovibrionia</taxon>
        <taxon>Desulfovibrionales</taxon>
        <taxon>Desulfovibrionaceae</taxon>
    </lineage>
</organism>
<keyword evidence="9" id="KW-1185">Reference proteome</keyword>
<reference evidence="8 9" key="1">
    <citation type="submission" date="2024-03" db="EMBL/GenBank/DDBJ databases">
        <title>Phenotype and Genome Characterization of a Sulfate-Reducing Bacterium Pseudodesulfovibrio sp. strain 5S69, isolated from Petroleum Reservoir in Tatarstan (Russia).</title>
        <authorList>
            <person name="Bidzhieva S.K."/>
            <person name="Kadnikov V."/>
            <person name="Tourova T.P."/>
            <person name="Samigullina S.R."/>
            <person name="Sokolova D.S."/>
            <person name="Poltaraus A.B."/>
            <person name="Avtukh A.N."/>
            <person name="Tereshina V.M."/>
            <person name="Mardanov A.V."/>
            <person name="Nazina T.N."/>
        </authorList>
    </citation>
    <scope>NUCLEOTIDE SEQUENCE [LARGE SCALE GENOMIC DNA]</scope>
    <source>
        <strain evidence="8 9">5S69</strain>
    </source>
</reference>
<evidence type="ECO:0000256" key="1">
    <source>
        <dbReference type="ARBA" id="ARBA00001966"/>
    </source>
</evidence>
<name>A0ABZ2IZ87_9BACT</name>
<protein>
    <submittedName>
        <fullName evidence="8">4Fe-4S binding protein</fullName>
    </submittedName>
</protein>
<dbReference type="InterPro" id="IPR017900">
    <property type="entry name" value="4Fe4S_Fe_S_CS"/>
</dbReference>
<keyword evidence="6" id="KW-0411">Iron-sulfur</keyword>
<keyword evidence="5" id="KW-0408">Iron</keyword>
<dbReference type="RefSeq" id="WP_338669686.1">
    <property type="nucleotide sequence ID" value="NZ_CP146609.1"/>
</dbReference>
<keyword evidence="2" id="KW-0004">4Fe-4S</keyword>
<dbReference type="PANTHER" id="PTHR43724:SF1">
    <property type="entry name" value="PYRUVATE SYNTHASE SUBUNIT PORD"/>
    <property type="match status" value="1"/>
</dbReference>
<evidence type="ECO:0000313" key="8">
    <source>
        <dbReference type="EMBL" id="WWX23990.1"/>
    </source>
</evidence>
<sequence length="75" mass="8129">MANEGMYIVDTGSWRAFRPVVNAENCVDCGICAMYCPVNCISGGEGLAVIDLTYCKGCGLCRVECPKDAIDWVEE</sequence>
<dbReference type="Gene3D" id="3.30.70.20">
    <property type="match status" value="1"/>
</dbReference>
<evidence type="ECO:0000256" key="2">
    <source>
        <dbReference type="ARBA" id="ARBA00022485"/>
    </source>
</evidence>
<gene>
    <name evidence="8" type="ORF">V8V93_07195</name>
</gene>
<dbReference type="PROSITE" id="PS00198">
    <property type="entry name" value="4FE4S_FER_1"/>
    <property type="match status" value="2"/>
</dbReference>
<comment type="cofactor">
    <cofactor evidence="1">
        <name>[4Fe-4S] cluster</name>
        <dbReference type="ChEBI" id="CHEBI:49883"/>
    </cofactor>
</comment>
<dbReference type="InterPro" id="IPR017896">
    <property type="entry name" value="4Fe4S_Fe-S-bd"/>
</dbReference>
<evidence type="ECO:0000256" key="5">
    <source>
        <dbReference type="ARBA" id="ARBA00023004"/>
    </source>
</evidence>